<evidence type="ECO:0000313" key="2">
    <source>
        <dbReference type="Proteomes" id="UP000825935"/>
    </source>
</evidence>
<keyword evidence="2" id="KW-1185">Reference proteome</keyword>
<protein>
    <submittedName>
        <fullName evidence="1">Uncharacterized protein</fullName>
    </submittedName>
</protein>
<name>A0A8T2UDN5_CERRI</name>
<sequence>MNRERQNRGNQTTRYGRRAKVLHQITLDYRRELIKCLQALQLDVEPRSYATVPVSRYIFIVLHIVDREGSALGLVYHMYTNM</sequence>
<dbReference type="EMBL" id="CM035412">
    <property type="protein sequence ID" value="KAH7434097.1"/>
    <property type="molecule type" value="Genomic_DNA"/>
</dbReference>
<evidence type="ECO:0000313" key="1">
    <source>
        <dbReference type="EMBL" id="KAH7434097.1"/>
    </source>
</evidence>
<organism evidence="1 2">
    <name type="scientific">Ceratopteris richardii</name>
    <name type="common">Triangle waterfern</name>
    <dbReference type="NCBI Taxonomy" id="49495"/>
    <lineage>
        <taxon>Eukaryota</taxon>
        <taxon>Viridiplantae</taxon>
        <taxon>Streptophyta</taxon>
        <taxon>Embryophyta</taxon>
        <taxon>Tracheophyta</taxon>
        <taxon>Polypodiopsida</taxon>
        <taxon>Polypodiidae</taxon>
        <taxon>Polypodiales</taxon>
        <taxon>Pteridineae</taxon>
        <taxon>Pteridaceae</taxon>
        <taxon>Parkerioideae</taxon>
        <taxon>Ceratopteris</taxon>
    </lineage>
</organism>
<accession>A0A8T2UDN5</accession>
<gene>
    <name evidence="1" type="ORF">KP509_07G100900</name>
</gene>
<reference evidence="1" key="1">
    <citation type="submission" date="2021-08" db="EMBL/GenBank/DDBJ databases">
        <title>WGS assembly of Ceratopteris richardii.</title>
        <authorList>
            <person name="Marchant D.B."/>
            <person name="Chen G."/>
            <person name="Jenkins J."/>
            <person name="Shu S."/>
            <person name="Leebens-Mack J."/>
            <person name="Grimwood J."/>
            <person name="Schmutz J."/>
            <person name="Soltis P."/>
            <person name="Soltis D."/>
            <person name="Chen Z.-H."/>
        </authorList>
    </citation>
    <scope>NUCLEOTIDE SEQUENCE</scope>
    <source>
        <strain evidence="1">Whitten #5841</strain>
        <tissue evidence="1">Leaf</tissue>
    </source>
</reference>
<proteinExistence type="predicted"/>
<dbReference type="Proteomes" id="UP000825935">
    <property type="component" value="Chromosome 7"/>
</dbReference>
<comment type="caution">
    <text evidence="1">The sequence shown here is derived from an EMBL/GenBank/DDBJ whole genome shotgun (WGS) entry which is preliminary data.</text>
</comment>
<dbReference type="AlphaFoldDB" id="A0A8T2UDN5"/>